<dbReference type="OrthoDB" id="9807125at2"/>
<keyword evidence="1 2" id="KW-0129">CBS domain</keyword>
<accession>A0A2T5FZX6</accession>
<dbReference type="PROSITE" id="PS51371">
    <property type="entry name" value="CBS"/>
    <property type="match status" value="2"/>
</dbReference>
<dbReference type="SUPFAM" id="SSF54631">
    <property type="entry name" value="CBS-domain pair"/>
    <property type="match status" value="1"/>
</dbReference>
<dbReference type="SMART" id="SM00116">
    <property type="entry name" value="CBS"/>
    <property type="match status" value="2"/>
</dbReference>
<dbReference type="AlphaFoldDB" id="A0A2T5FZX6"/>
<dbReference type="Proteomes" id="UP000244162">
    <property type="component" value="Unassembled WGS sequence"/>
</dbReference>
<evidence type="ECO:0000259" key="3">
    <source>
        <dbReference type="PROSITE" id="PS51371"/>
    </source>
</evidence>
<dbReference type="InterPro" id="IPR051257">
    <property type="entry name" value="Diverse_CBS-Domain"/>
</dbReference>
<dbReference type="InterPro" id="IPR044725">
    <property type="entry name" value="CBSX3_CBS_dom"/>
</dbReference>
<keyword evidence="5" id="KW-1185">Reference proteome</keyword>
<dbReference type="EMBL" id="NWBU01000005">
    <property type="protein sequence ID" value="PTQ12235.1"/>
    <property type="molecule type" value="Genomic_DNA"/>
</dbReference>
<protein>
    <recommendedName>
        <fullName evidence="3">CBS domain-containing protein</fullName>
    </recommendedName>
</protein>
<organism evidence="4 5">
    <name type="scientific">Sphingomonas oleivorans</name>
    <dbReference type="NCBI Taxonomy" id="1735121"/>
    <lineage>
        <taxon>Bacteria</taxon>
        <taxon>Pseudomonadati</taxon>
        <taxon>Pseudomonadota</taxon>
        <taxon>Alphaproteobacteria</taxon>
        <taxon>Sphingomonadales</taxon>
        <taxon>Sphingomonadaceae</taxon>
        <taxon>Sphingomonas</taxon>
    </lineage>
</organism>
<feature type="domain" description="CBS" evidence="3">
    <location>
        <begin position="10"/>
        <end position="67"/>
    </location>
</feature>
<dbReference type="CDD" id="cd04623">
    <property type="entry name" value="CBS_pair_bac_euk"/>
    <property type="match status" value="1"/>
</dbReference>
<dbReference type="PANTHER" id="PTHR43080:SF2">
    <property type="entry name" value="CBS DOMAIN-CONTAINING PROTEIN"/>
    <property type="match status" value="1"/>
</dbReference>
<reference evidence="4 5" key="1">
    <citation type="submission" date="2017-09" db="EMBL/GenBank/DDBJ databases">
        <title>Sphingomonas panjinensis sp.nov., isolated from oil-contaminated soil.</title>
        <authorList>
            <person name="Wang L."/>
            <person name="Chen L."/>
        </authorList>
    </citation>
    <scope>NUCLEOTIDE SEQUENCE [LARGE SCALE GENOMIC DNA]</scope>
    <source>
        <strain evidence="4 5">FW-11</strain>
    </source>
</reference>
<name>A0A2T5FZX6_9SPHN</name>
<sequence>MRISDVLRDKSHKLVTISPVATIRRAATVMKAENVGALLVQNPEGRLLGVLSERDILLGLASYGSDVLGLSVHELMTTDGPVAAPADAIVETMKVMTDRRMRHVPVVEAGAVIGLISIGDIMKYRLVEKTEENNVLQDLARFSLAAA</sequence>
<evidence type="ECO:0000313" key="4">
    <source>
        <dbReference type="EMBL" id="PTQ12235.1"/>
    </source>
</evidence>
<evidence type="ECO:0000256" key="1">
    <source>
        <dbReference type="ARBA" id="ARBA00023122"/>
    </source>
</evidence>
<proteinExistence type="predicted"/>
<comment type="caution">
    <text evidence="4">The sequence shown here is derived from an EMBL/GenBank/DDBJ whole genome shotgun (WGS) entry which is preliminary data.</text>
</comment>
<dbReference type="RefSeq" id="WP_107967098.1">
    <property type="nucleotide sequence ID" value="NZ_NWBU01000005.1"/>
</dbReference>
<dbReference type="InterPro" id="IPR046342">
    <property type="entry name" value="CBS_dom_sf"/>
</dbReference>
<dbReference type="PANTHER" id="PTHR43080">
    <property type="entry name" value="CBS DOMAIN-CONTAINING PROTEIN CBSX3, MITOCHONDRIAL"/>
    <property type="match status" value="1"/>
</dbReference>
<dbReference type="Gene3D" id="3.10.580.10">
    <property type="entry name" value="CBS-domain"/>
    <property type="match status" value="1"/>
</dbReference>
<dbReference type="Pfam" id="PF00571">
    <property type="entry name" value="CBS"/>
    <property type="match status" value="2"/>
</dbReference>
<gene>
    <name evidence="4" type="ORF">CLG96_06720</name>
</gene>
<evidence type="ECO:0000313" key="5">
    <source>
        <dbReference type="Proteomes" id="UP000244162"/>
    </source>
</evidence>
<evidence type="ECO:0000256" key="2">
    <source>
        <dbReference type="PROSITE-ProRule" id="PRU00703"/>
    </source>
</evidence>
<dbReference type="InterPro" id="IPR000644">
    <property type="entry name" value="CBS_dom"/>
</dbReference>
<feature type="domain" description="CBS" evidence="3">
    <location>
        <begin position="76"/>
        <end position="132"/>
    </location>
</feature>